<dbReference type="SUPFAM" id="SSF55874">
    <property type="entry name" value="ATPase domain of HSP90 chaperone/DNA topoisomerase II/histidine kinase"/>
    <property type="match status" value="1"/>
</dbReference>
<dbReference type="InterPro" id="IPR036259">
    <property type="entry name" value="MFS_trans_sf"/>
</dbReference>
<dbReference type="RefSeq" id="WP_284136623.1">
    <property type="nucleotide sequence ID" value="NZ_JASJUT010000002.1"/>
</dbReference>
<feature type="domain" description="Signal transduction histidine kinase internal region" evidence="2">
    <location>
        <begin position="152"/>
        <end position="229"/>
    </location>
</feature>
<gene>
    <name evidence="3" type="ORF">QNM18_05590</name>
</gene>
<evidence type="ECO:0000313" key="4">
    <source>
        <dbReference type="Proteomes" id="UP001231915"/>
    </source>
</evidence>
<keyword evidence="3" id="KW-0418">Kinase</keyword>
<protein>
    <submittedName>
        <fullName evidence="3">Histidine kinase</fullName>
    </submittedName>
</protein>
<dbReference type="PANTHER" id="PTHR34220">
    <property type="entry name" value="SENSOR HISTIDINE KINASE YPDA"/>
    <property type="match status" value="1"/>
</dbReference>
<proteinExistence type="predicted"/>
<comment type="caution">
    <text evidence="3">The sequence shown here is derived from an EMBL/GenBank/DDBJ whole genome shotgun (WGS) entry which is preliminary data.</text>
</comment>
<dbReference type="InterPro" id="IPR010559">
    <property type="entry name" value="Sig_transdc_His_kin_internal"/>
</dbReference>
<feature type="transmembrane region" description="Helical" evidence="1">
    <location>
        <begin position="84"/>
        <end position="105"/>
    </location>
</feature>
<evidence type="ECO:0000259" key="2">
    <source>
        <dbReference type="Pfam" id="PF06580"/>
    </source>
</evidence>
<sequence>MTPWVHSASIDRGLFKAMLSERGILAMIIASQAVAFIYTLSSGKDFWLSLGLVSLFTHANAFITLALIAFVVKYFKQLSFKTELGIVLVFFQSVCIFTSLIVQYTTFSPVEPIDWQFVFNNNAICGFVVILLLHFMAIYIDNLNTIAHAANAELEALQARIRPHFLHNALNTLAELCHENPNAAEEAALTMAKLMQVAFASGKKHSLSQEISLTKGYLTIEKYRFEHRLNVEWTVQNVDLDVRVPALILQPLVENAVVHGIEPARLGGSIKIKVNCREDKLLFTVDNPFNPESKSRSGQGIALENIRRRLVIYYGEQAALKTSQKSGRFFINVVLPLGALNEISGSRR</sequence>
<dbReference type="GO" id="GO:0016301">
    <property type="term" value="F:kinase activity"/>
    <property type="evidence" value="ECO:0007669"/>
    <property type="project" value="UniProtKB-KW"/>
</dbReference>
<dbReference type="EMBL" id="JASJUT010000002">
    <property type="protein sequence ID" value="MDK2594541.1"/>
    <property type="molecule type" value="Genomic_DNA"/>
</dbReference>
<dbReference type="SUPFAM" id="SSF103473">
    <property type="entry name" value="MFS general substrate transporter"/>
    <property type="match status" value="1"/>
</dbReference>
<keyword evidence="4" id="KW-1185">Reference proteome</keyword>
<feature type="transmembrane region" description="Helical" evidence="1">
    <location>
        <begin position="46"/>
        <end position="72"/>
    </location>
</feature>
<name>A0ABT7EHK5_9GAMM</name>
<dbReference type="Gene3D" id="3.30.565.10">
    <property type="entry name" value="Histidine kinase-like ATPase, C-terminal domain"/>
    <property type="match status" value="1"/>
</dbReference>
<feature type="transmembrane region" description="Helical" evidence="1">
    <location>
        <begin position="23"/>
        <end position="40"/>
    </location>
</feature>
<dbReference type="Proteomes" id="UP001231915">
    <property type="component" value="Unassembled WGS sequence"/>
</dbReference>
<evidence type="ECO:0000256" key="1">
    <source>
        <dbReference type="SAM" id="Phobius"/>
    </source>
</evidence>
<reference evidence="3 4" key="1">
    <citation type="submission" date="2023-05" db="EMBL/GenBank/DDBJ databases">
        <title>Pseudoalteromonas ardens sp. nov., Pseudoalteromonas obscura sp. nov., and Pseudoalteromonas umbrosa sp. nov., isolated from the coral Montipora capitata.</title>
        <authorList>
            <person name="Thomas E.M."/>
            <person name="Smith E.M."/>
            <person name="Papke E."/>
            <person name="Shlafstein M.D."/>
            <person name="Oline D.K."/>
            <person name="Videau P."/>
            <person name="Saw J.H."/>
            <person name="Strangman W.K."/>
            <person name="Ushijima B."/>
        </authorList>
    </citation>
    <scope>NUCLEOTIDE SEQUENCE [LARGE SCALE GENOMIC DNA]</scope>
    <source>
        <strain evidence="3 4">P94</strain>
    </source>
</reference>
<dbReference type="InterPro" id="IPR036890">
    <property type="entry name" value="HATPase_C_sf"/>
</dbReference>
<accession>A0ABT7EHK5</accession>
<dbReference type="PANTHER" id="PTHR34220:SF7">
    <property type="entry name" value="SENSOR HISTIDINE KINASE YPDA"/>
    <property type="match status" value="1"/>
</dbReference>
<keyword evidence="3" id="KW-0808">Transferase</keyword>
<organism evidence="3 4">
    <name type="scientific">Pseudoalteromonas obscura</name>
    <dbReference type="NCBI Taxonomy" id="3048491"/>
    <lineage>
        <taxon>Bacteria</taxon>
        <taxon>Pseudomonadati</taxon>
        <taxon>Pseudomonadota</taxon>
        <taxon>Gammaproteobacteria</taxon>
        <taxon>Alteromonadales</taxon>
        <taxon>Pseudoalteromonadaceae</taxon>
        <taxon>Pseudoalteromonas</taxon>
    </lineage>
</organism>
<keyword evidence="1" id="KW-0472">Membrane</keyword>
<feature type="transmembrane region" description="Helical" evidence="1">
    <location>
        <begin position="117"/>
        <end position="140"/>
    </location>
</feature>
<dbReference type="InterPro" id="IPR050640">
    <property type="entry name" value="Bact_2-comp_sensor_kinase"/>
</dbReference>
<keyword evidence="1" id="KW-1133">Transmembrane helix</keyword>
<dbReference type="Pfam" id="PF06580">
    <property type="entry name" value="His_kinase"/>
    <property type="match status" value="1"/>
</dbReference>
<evidence type="ECO:0000313" key="3">
    <source>
        <dbReference type="EMBL" id="MDK2594541.1"/>
    </source>
</evidence>
<keyword evidence="1" id="KW-0812">Transmembrane</keyword>